<evidence type="ECO:0000313" key="3">
    <source>
        <dbReference type="Proteomes" id="UP001501251"/>
    </source>
</evidence>
<evidence type="ECO:0000313" key="2">
    <source>
        <dbReference type="EMBL" id="GAA4204087.1"/>
    </source>
</evidence>
<proteinExistence type="predicted"/>
<protein>
    <recommendedName>
        <fullName evidence="4">Secreted protein</fullName>
    </recommendedName>
</protein>
<evidence type="ECO:0000256" key="1">
    <source>
        <dbReference type="SAM" id="MobiDB-lite"/>
    </source>
</evidence>
<accession>A0ABP8BDC1</accession>
<reference evidence="3" key="1">
    <citation type="journal article" date="2019" name="Int. J. Syst. Evol. Microbiol.">
        <title>The Global Catalogue of Microorganisms (GCM) 10K type strain sequencing project: providing services to taxonomists for standard genome sequencing and annotation.</title>
        <authorList>
            <consortium name="The Broad Institute Genomics Platform"/>
            <consortium name="The Broad Institute Genome Sequencing Center for Infectious Disease"/>
            <person name="Wu L."/>
            <person name="Ma J."/>
        </authorList>
    </citation>
    <scope>NUCLEOTIDE SEQUENCE [LARGE SCALE GENOMIC DNA]</scope>
    <source>
        <strain evidence="3">JCM 17388</strain>
    </source>
</reference>
<dbReference type="EMBL" id="BAABAQ010000013">
    <property type="protein sequence ID" value="GAA4204087.1"/>
    <property type="molecule type" value="Genomic_DNA"/>
</dbReference>
<feature type="compositionally biased region" description="Basic and acidic residues" evidence="1">
    <location>
        <begin position="118"/>
        <end position="134"/>
    </location>
</feature>
<name>A0ABP8BDC1_9ACTN</name>
<dbReference type="Proteomes" id="UP001501251">
    <property type="component" value="Unassembled WGS sequence"/>
</dbReference>
<evidence type="ECO:0008006" key="4">
    <source>
        <dbReference type="Google" id="ProtNLM"/>
    </source>
</evidence>
<feature type="region of interest" description="Disordered" evidence="1">
    <location>
        <begin position="67"/>
        <end position="134"/>
    </location>
</feature>
<gene>
    <name evidence="2" type="ORF">GCM10022252_62700</name>
</gene>
<comment type="caution">
    <text evidence="2">The sequence shown here is derived from an EMBL/GenBank/DDBJ whole genome shotgun (WGS) entry which is preliminary data.</text>
</comment>
<organism evidence="2 3">
    <name type="scientific">Streptosporangium oxazolinicum</name>
    <dbReference type="NCBI Taxonomy" id="909287"/>
    <lineage>
        <taxon>Bacteria</taxon>
        <taxon>Bacillati</taxon>
        <taxon>Actinomycetota</taxon>
        <taxon>Actinomycetes</taxon>
        <taxon>Streptosporangiales</taxon>
        <taxon>Streptosporangiaceae</taxon>
        <taxon>Streptosporangium</taxon>
    </lineage>
</organism>
<keyword evidence="3" id="KW-1185">Reference proteome</keyword>
<sequence>MPGLRPAIAGALPATAPATVLSAATAAMSVLRMCLSFAVGCHGPRLLDDGAVTDRRDFITHRDDMARERAARHRRVWDRPAIRPARTRTEPGETRETPPPRSPGPPAAAGTTTVPRYPPKDDGRRGKHAPSELRRLSYTCASGSSAKEVACSRSNNAGFLASRSRPFSNV</sequence>
<feature type="compositionally biased region" description="Basic and acidic residues" evidence="1">
    <location>
        <begin position="77"/>
        <end position="98"/>
    </location>
</feature>